<dbReference type="InterPro" id="IPR029065">
    <property type="entry name" value="Enolase_C-like"/>
</dbReference>
<dbReference type="CDD" id="cd03316">
    <property type="entry name" value="MR_like"/>
    <property type="match status" value="1"/>
</dbReference>
<dbReference type="EMBL" id="BJCL01000001">
    <property type="protein sequence ID" value="GCL61561.1"/>
    <property type="molecule type" value="Genomic_DNA"/>
</dbReference>
<accession>A0A480AIY4</accession>
<evidence type="ECO:0000313" key="6">
    <source>
        <dbReference type="Proteomes" id="UP000301751"/>
    </source>
</evidence>
<comment type="cofactor">
    <cofactor evidence="1">
        <name>Mg(2+)</name>
        <dbReference type="ChEBI" id="CHEBI:18420"/>
    </cofactor>
</comment>
<gene>
    <name evidence="5" type="ORF">AQPW35_06420</name>
</gene>
<evidence type="ECO:0000256" key="2">
    <source>
        <dbReference type="ARBA" id="ARBA00022723"/>
    </source>
</evidence>
<reference evidence="6" key="1">
    <citation type="submission" date="2019-03" db="EMBL/GenBank/DDBJ databases">
        <title>Aquabacterium pictum sp.nov., the first bacteriochlorophyll a-containing freshwater bacterium in the genus Aquabacterium of the class Betaproteobacteria.</title>
        <authorList>
            <person name="Hirose S."/>
            <person name="Tank M."/>
            <person name="Hara E."/>
            <person name="Tamaki H."/>
            <person name="Takaichi S."/>
            <person name="Haruta S."/>
            <person name="Hanada S."/>
        </authorList>
    </citation>
    <scope>NUCLEOTIDE SEQUENCE [LARGE SCALE GENOMIC DNA]</scope>
    <source>
        <strain evidence="6">W35</strain>
    </source>
</reference>
<keyword evidence="6" id="KW-1185">Reference proteome</keyword>
<dbReference type="Proteomes" id="UP000301751">
    <property type="component" value="Unassembled WGS sequence"/>
</dbReference>
<feature type="domain" description="Mandelate racemase/muconate lactonizing enzyme C-terminal" evidence="4">
    <location>
        <begin position="138"/>
        <end position="238"/>
    </location>
</feature>
<dbReference type="InterPro" id="IPR029017">
    <property type="entry name" value="Enolase-like_N"/>
</dbReference>
<evidence type="ECO:0000256" key="1">
    <source>
        <dbReference type="ARBA" id="ARBA00001946"/>
    </source>
</evidence>
<dbReference type="PANTHER" id="PTHR13794:SF58">
    <property type="entry name" value="MITOCHONDRIAL ENOLASE SUPERFAMILY MEMBER 1"/>
    <property type="match status" value="1"/>
</dbReference>
<dbReference type="GO" id="GO:0009063">
    <property type="term" value="P:amino acid catabolic process"/>
    <property type="evidence" value="ECO:0007669"/>
    <property type="project" value="InterPro"/>
</dbReference>
<dbReference type="Gene3D" id="3.30.390.10">
    <property type="entry name" value="Enolase-like, N-terminal domain"/>
    <property type="match status" value="1"/>
</dbReference>
<dbReference type="SUPFAM" id="SSF54826">
    <property type="entry name" value="Enolase N-terminal domain-like"/>
    <property type="match status" value="1"/>
</dbReference>
<dbReference type="Pfam" id="PF02746">
    <property type="entry name" value="MR_MLE_N"/>
    <property type="match status" value="1"/>
</dbReference>
<proteinExistence type="predicted"/>
<dbReference type="PROSITE" id="PS00908">
    <property type="entry name" value="MR_MLE_1"/>
    <property type="match status" value="1"/>
</dbReference>
<dbReference type="OrthoDB" id="103536at2"/>
<dbReference type="AlphaFoldDB" id="A0A480AIY4"/>
<evidence type="ECO:0000259" key="4">
    <source>
        <dbReference type="SMART" id="SM00922"/>
    </source>
</evidence>
<keyword evidence="2" id="KW-0479">Metal-binding</keyword>
<comment type="caution">
    <text evidence="5">The sequence shown here is derived from an EMBL/GenBank/DDBJ whole genome shotgun (WGS) entry which is preliminary data.</text>
</comment>
<evidence type="ECO:0000313" key="5">
    <source>
        <dbReference type="EMBL" id="GCL61561.1"/>
    </source>
</evidence>
<dbReference type="Pfam" id="PF13378">
    <property type="entry name" value="MR_MLE_C"/>
    <property type="match status" value="1"/>
</dbReference>
<dbReference type="SMART" id="SM00922">
    <property type="entry name" value="MR_MLE"/>
    <property type="match status" value="1"/>
</dbReference>
<organism evidence="5 6">
    <name type="scientific">Pseudaquabacterium pictum</name>
    <dbReference type="NCBI Taxonomy" id="2315236"/>
    <lineage>
        <taxon>Bacteria</taxon>
        <taxon>Pseudomonadati</taxon>
        <taxon>Pseudomonadota</taxon>
        <taxon>Betaproteobacteria</taxon>
        <taxon>Burkholderiales</taxon>
        <taxon>Sphaerotilaceae</taxon>
        <taxon>Pseudaquabacterium</taxon>
    </lineage>
</organism>
<dbReference type="InterPro" id="IPR013341">
    <property type="entry name" value="Mandelate_racemase_N_dom"/>
</dbReference>
<sequence length="360" mass="38696">MTRVVAYTSLCSLQRWGRPIGDVNSINRDGSRPVPVLLLHTDDGRTGVGLAPHEGIERVFPVVEGEDPRAVPALYDRMLARVFKTGHGGAVFSAIGAVDMALWDLKAQLAGEPLWRLLGGRTPFVPGYASALDYGLDDAALVALHECYLTHGFSAAKLKGGADPQADLHRLQLLQRVYARSGQPVKLMLDINEALSPKDALRHVAQIEQALPLHWVEEPVRRWDAPGHALVRAGVRANVASGENLSGLEQYQPLLAAGALDVVQTSMITGITHFLRLAAAAQLHGLPVSLVSYRGHLVAHAATAVPNHTLLEVKELDERPLGIDYDQRVADGGLHLGETPGLGVRVDRAAIEAHMRASAA</sequence>
<dbReference type="SUPFAM" id="SSF51604">
    <property type="entry name" value="Enolase C-terminal domain-like"/>
    <property type="match status" value="1"/>
</dbReference>
<dbReference type="RefSeq" id="WP_137731295.1">
    <property type="nucleotide sequence ID" value="NZ_BJCL01000001.1"/>
</dbReference>
<keyword evidence="3" id="KW-0460">Magnesium</keyword>
<dbReference type="InterPro" id="IPR046945">
    <property type="entry name" value="RHMD-like"/>
</dbReference>
<dbReference type="PANTHER" id="PTHR13794">
    <property type="entry name" value="ENOLASE SUPERFAMILY, MANDELATE RACEMASE"/>
    <property type="match status" value="1"/>
</dbReference>
<evidence type="ECO:0000256" key="3">
    <source>
        <dbReference type="ARBA" id="ARBA00022842"/>
    </source>
</evidence>
<dbReference type="InterPro" id="IPR018110">
    <property type="entry name" value="Mandel_Rmase/mucon_lact_enz_CS"/>
</dbReference>
<dbReference type="Gene3D" id="3.20.20.120">
    <property type="entry name" value="Enolase-like C-terminal domain"/>
    <property type="match status" value="1"/>
</dbReference>
<name>A0A480AIY4_9BURK</name>
<dbReference type="GO" id="GO:0016052">
    <property type="term" value="P:carbohydrate catabolic process"/>
    <property type="evidence" value="ECO:0007669"/>
    <property type="project" value="TreeGrafter"/>
</dbReference>
<dbReference type="GO" id="GO:0000287">
    <property type="term" value="F:magnesium ion binding"/>
    <property type="evidence" value="ECO:0007669"/>
    <property type="project" value="TreeGrafter"/>
</dbReference>
<dbReference type="GO" id="GO:0016836">
    <property type="term" value="F:hydro-lyase activity"/>
    <property type="evidence" value="ECO:0007669"/>
    <property type="project" value="TreeGrafter"/>
</dbReference>
<dbReference type="SFLD" id="SFLDS00001">
    <property type="entry name" value="Enolase"/>
    <property type="match status" value="1"/>
</dbReference>
<protein>
    <submittedName>
        <fullName evidence="5">Racemase</fullName>
    </submittedName>
</protein>
<dbReference type="InterPro" id="IPR013342">
    <property type="entry name" value="Mandelate_racemase_C"/>
</dbReference>
<dbReference type="InterPro" id="IPR036849">
    <property type="entry name" value="Enolase-like_C_sf"/>
</dbReference>